<dbReference type="PATRIC" id="fig|1121865.3.peg.1927"/>
<organism evidence="2 3">
    <name type="scientific">Enterococcus columbae DSM 7374 = ATCC 51263</name>
    <dbReference type="NCBI Taxonomy" id="1121865"/>
    <lineage>
        <taxon>Bacteria</taxon>
        <taxon>Bacillati</taxon>
        <taxon>Bacillota</taxon>
        <taxon>Bacilli</taxon>
        <taxon>Lactobacillales</taxon>
        <taxon>Enterococcaceae</taxon>
        <taxon>Enterococcus</taxon>
    </lineage>
</organism>
<dbReference type="OrthoDB" id="9762085at2"/>
<accession>S0K1W7</accession>
<keyword evidence="3" id="KW-1185">Reference proteome</keyword>
<dbReference type="InterPro" id="IPR007863">
    <property type="entry name" value="Peptidase_M16_C"/>
</dbReference>
<dbReference type="STRING" id="1121865.OMW_01981"/>
<comment type="caution">
    <text evidence="2">The sequence shown here is derived from an EMBL/GenBank/DDBJ whole genome shotgun (WGS) entry which is preliminary data.</text>
</comment>
<evidence type="ECO:0000259" key="1">
    <source>
        <dbReference type="Pfam" id="PF05193"/>
    </source>
</evidence>
<dbReference type="RefSeq" id="WP_016184087.1">
    <property type="nucleotide sequence ID" value="NZ_JXKI01000012.1"/>
</dbReference>
<dbReference type="InterPro" id="IPR011249">
    <property type="entry name" value="Metalloenz_LuxS/M16"/>
</dbReference>
<dbReference type="InterPro" id="IPR050361">
    <property type="entry name" value="MPP/UQCRC_Complex"/>
</dbReference>
<dbReference type="eggNOG" id="COG0612">
    <property type="taxonomic scope" value="Bacteria"/>
</dbReference>
<evidence type="ECO:0000313" key="3">
    <source>
        <dbReference type="Proteomes" id="UP000014113"/>
    </source>
</evidence>
<evidence type="ECO:0000313" key="2">
    <source>
        <dbReference type="EMBL" id="EOW79963.1"/>
    </source>
</evidence>
<dbReference type="NCBIfam" id="NF047422">
    <property type="entry name" value="YfmF_fam"/>
    <property type="match status" value="1"/>
</dbReference>
<feature type="domain" description="Peptidase M16 C-terminal" evidence="1">
    <location>
        <begin position="181"/>
        <end position="353"/>
    </location>
</feature>
<dbReference type="PANTHER" id="PTHR11851">
    <property type="entry name" value="METALLOPROTEASE"/>
    <property type="match status" value="1"/>
</dbReference>
<dbReference type="GO" id="GO:0046872">
    <property type="term" value="F:metal ion binding"/>
    <property type="evidence" value="ECO:0007669"/>
    <property type="project" value="InterPro"/>
</dbReference>
<dbReference type="AlphaFoldDB" id="S0K1W7"/>
<gene>
    <name evidence="2" type="ORF">I568_02314</name>
</gene>
<dbReference type="Pfam" id="PF05193">
    <property type="entry name" value="Peptidase_M16_C"/>
    <property type="match status" value="1"/>
</dbReference>
<sequence length="422" mass="48287">MRQLQEGIQLTVIPTTKFKTIRIFIRFSTVHTRLQAVRRTLLTSVLETSSQKYPLQTDLSSQLAELYGASFGMNVSKKGNLHQVNVTMNLVNGKYINDEKILAQGVDFLKEVLFYPNQQAGLFDEETFNLEKENLIDYITSVPEDKQAFASLQLQELYFGQESNQGVPSFGLVEDLRATSNEDLMATYRELLANDIVDIFVVGDVEEQRVYDLFAQWDFPKTKRQVPTMFYTQELQAKVKERTVKEAVTQAKLNLGYHTGIYYTDEKRYALTVFNGLFGGFPHSKLFMNVREKESLAYYASSSVDTFRGYLTVQTGIETSNRQQVLQLIEEQLTSLANGDFTDLAFEQTKAMLKNQILLSLDNAQVLIEMKYLHQWLPESAMDTPAYIEKLMQVSREDVQAIAKQIQLQAIFFLATEGDMND</sequence>
<protein>
    <recommendedName>
        <fullName evidence="1">Peptidase M16 C-terminal domain-containing protein</fullName>
    </recommendedName>
</protein>
<name>S0K1W7_9ENTE</name>
<dbReference type="Gene3D" id="3.30.830.10">
    <property type="entry name" value="Metalloenzyme, LuxS/M16 peptidase-like"/>
    <property type="match status" value="2"/>
</dbReference>
<dbReference type="EMBL" id="ASWJ01000011">
    <property type="protein sequence ID" value="EOW79963.1"/>
    <property type="molecule type" value="Genomic_DNA"/>
</dbReference>
<dbReference type="Proteomes" id="UP000014113">
    <property type="component" value="Unassembled WGS sequence"/>
</dbReference>
<dbReference type="PANTHER" id="PTHR11851:SF186">
    <property type="entry name" value="INACTIVE METALLOPROTEASE YMFF-RELATED"/>
    <property type="match status" value="1"/>
</dbReference>
<reference evidence="2 3" key="1">
    <citation type="submission" date="2013-03" db="EMBL/GenBank/DDBJ databases">
        <title>The Genome Sequence of Enterococcus columbae ATCC_51263 (PacBio/Illumina hybrid assembly).</title>
        <authorList>
            <consortium name="The Broad Institute Genomics Platform"/>
            <consortium name="The Broad Institute Genome Sequencing Center for Infectious Disease"/>
            <person name="Earl A."/>
            <person name="Russ C."/>
            <person name="Gilmore M."/>
            <person name="Surin D."/>
            <person name="Walker B."/>
            <person name="Young S."/>
            <person name="Zeng Q."/>
            <person name="Gargeya S."/>
            <person name="Fitzgerald M."/>
            <person name="Haas B."/>
            <person name="Abouelleil A."/>
            <person name="Allen A.W."/>
            <person name="Alvarado L."/>
            <person name="Arachchi H.M."/>
            <person name="Berlin A.M."/>
            <person name="Chapman S.B."/>
            <person name="Gainer-Dewar J."/>
            <person name="Goldberg J."/>
            <person name="Griggs A."/>
            <person name="Gujja S."/>
            <person name="Hansen M."/>
            <person name="Howarth C."/>
            <person name="Imamovic A."/>
            <person name="Ireland A."/>
            <person name="Larimer J."/>
            <person name="McCowan C."/>
            <person name="Murphy C."/>
            <person name="Pearson M."/>
            <person name="Poon T.W."/>
            <person name="Priest M."/>
            <person name="Roberts A."/>
            <person name="Saif S."/>
            <person name="Shea T."/>
            <person name="Sisk P."/>
            <person name="Sykes S."/>
            <person name="Wortman J."/>
            <person name="Nusbaum C."/>
            <person name="Birren B."/>
        </authorList>
    </citation>
    <scope>NUCLEOTIDE SEQUENCE [LARGE SCALE GENOMIC DNA]</scope>
    <source>
        <strain evidence="2 3">ATCC 51263</strain>
    </source>
</reference>
<dbReference type="SUPFAM" id="SSF63411">
    <property type="entry name" value="LuxS/MPP-like metallohydrolase"/>
    <property type="match status" value="2"/>
</dbReference>
<proteinExistence type="predicted"/>